<feature type="region of interest" description="Disordered" evidence="1">
    <location>
        <begin position="223"/>
        <end position="242"/>
    </location>
</feature>
<keyword evidence="3" id="KW-1185">Reference proteome</keyword>
<dbReference type="EMBL" id="JACHXZ010000004">
    <property type="protein sequence ID" value="MBB3169542.1"/>
    <property type="molecule type" value="Genomic_DNA"/>
</dbReference>
<dbReference type="AlphaFoldDB" id="A0A839UNY8"/>
<evidence type="ECO:0000313" key="2">
    <source>
        <dbReference type="EMBL" id="MBB3169542.1"/>
    </source>
</evidence>
<feature type="compositionally biased region" description="Basic and acidic residues" evidence="1">
    <location>
        <begin position="232"/>
        <end position="242"/>
    </location>
</feature>
<proteinExistence type="predicted"/>
<reference evidence="2 3" key="1">
    <citation type="submission" date="2020-08" db="EMBL/GenBank/DDBJ databases">
        <title>Genomic Encyclopedia of Type Strains, Phase III (KMG-III): the genomes of soil and plant-associated and newly described type strains.</title>
        <authorList>
            <person name="Whitman W."/>
        </authorList>
    </citation>
    <scope>NUCLEOTIDE SEQUENCE [LARGE SCALE GENOMIC DNA]</scope>
    <source>
        <strain evidence="2 3">CECT 8571</strain>
    </source>
</reference>
<evidence type="ECO:0000256" key="1">
    <source>
        <dbReference type="SAM" id="MobiDB-lite"/>
    </source>
</evidence>
<comment type="caution">
    <text evidence="2">The sequence shown here is derived from an EMBL/GenBank/DDBJ whole genome shotgun (WGS) entry which is preliminary data.</text>
</comment>
<accession>A0A839UNY8</accession>
<organism evidence="2 3">
    <name type="scientific">Simiduia aestuariiviva</name>
    <dbReference type="NCBI Taxonomy" id="1510459"/>
    <lineage>
        <taxon>Bacteria</taxon>
        <taxon>Pseudomonadati</taxon>
        <taxon>Pseudomonadota</taxon>
        <taxon>Gammaproteobacteria</taxon>
        <taxon>Cellvibrionales</taxon>
        <taxon>Cellvibrionaceae</taxon>
        <taxon>Simiduia</taxon>
    </lineage>
</organism>
<name>A0A839UNY8_9GAMM</name>
<dbReference type="RefSeq" id="WP_183911047.1">
    <property type="nucleotide sequence ID" value="NZ_JACHXZ010000004.1"/>
</dbReference>
<sequence>MKYSDIFTDPEIIQMPVGRSVLTALTPNYGTFHTRNSSSYLQVNRYLKERPPLNIDIELFTMDWAYNDVNNTELLGMIALTGLLTLSKNPIQCADSFFKYIRSELDEDRNRLLQQHEDYCRRMGSDHPLPEAMSGPTSVSDVSCKVFSNFKCFKTLLSSSASETGYQVYFIPLNTVSCLQLSFSPHNFKVDRFESKIECCAFIEQLCDEFISKLTLSDGNFTQAAPPPKLEPSPKDLPDNSW</sequence>
<evidence type="ECO:0000313" key="3">
    <source>
        <dbReference type="Proteomes" id="UP000559987"/>
    </source>
</evidence>
<dbReference type="Proteomes" id="UP000559987">
    <property type="component" value="Unassembled WGS sequence"/>
</dbReference>
<gene>
    <name evidence="2" type="ORF">FHS30_002755</name>
</gene>
<protein>
    <submittedName>
        <fullName evidence="2">Uncharacterized protein</fullName>
    </submittedName>
</protein>